<proteinExistence type="predicted"/>
<sequence>MFGSAIYVLDALHISVHQLELRLSSVTSPRPPLFRSHLPNPPRYDGKQLTLCTWLPSIRAKFQSDQLAGADAFDYMWDRLEQPQRAACSNCCPDRCPNRRPNRRPDPHPHRHPNRHPNRHPDSRPPTATLTA</sequence>
<name>A0A6A5S3A0_9PLEO</name>
<dbReference type="EMBL" id="ML976442">
    <property type="protein sequence ID" value="KAF1934602.1"/>
    <property type="molecule type" value="Genomic_DNA"/>
</dbReference>
<evidence type="ECO:0000256" key="1">
    <source>
        <dbReference type="SAM" id="MobiDB-lite"/>
    </source>
</evidence>
<accession>A0A6A5S3A0</accession>
<evidence type="ECO:0000313" key="2">
    <source>
        <dbReference type="EMBL" id="KAF1934602.1"/>
    </source>
</evidence>
<dbReference type="Proteomes" id="UP000800038">
    <property type="component" value="Unassembled WGS sequence"/>
</dbReference>
<dbReference type="AlphaFoldDB" id="A0A6A5S3A0"/>
<keyword evidence="3" id="KW-1185">Reference proteome</keyword>
<gene>
    <name evidence="2" type="ORF">EJ02DRAFT_187315</name>
</gene>
<reference evidence="2" key="1">
    <citation type="journal article" date="2020" name="Stud. Mycol.">
        <title>101 Dothideomycetes genomes: a test case for predicting lifestyles and emergence of pathogens.</title>
        <authorList>
            <person name="Haridas S."/>
            <person name="Albert R."/>
            <person name="Binder M."/>
            <person name="Bloem J."/>
            <person name="Labutti K."/>
            <person name="Salamov A."/>
            <person name="Andreopoulos B."/>
            <person name="Baker S."/>
            <person name="Barry K."/>
            <person name="Bills G."/>
            <person name="Bluhm B."/>
            <person name="Cannon C."/>
            <person name="Castanera R."/>
            <person name="Culley D."/>
            <person name="Daum C."/>
            <person name="Ezra D."/>
            <person name="Gonzalez J."/>
            <person name="Henrissat B."/>
            <person name="Kuo A."/>
            <person name="Liang C."/>
            <person name="Lipzen A."/>
            <person name="Lutzoni F."/>
            <person name="Magnuson J."/>
            <person name="Mondo S."/>
            <person name="Nolan M."/>
            <person name="Ohm R."/>
            <person name="Pangilinan J."/>
            <person name="Park H.-J."/>
            <person name="Ramirez L."/>
            <person name="Alfaro M."/>
            <person name="Sun H."/>
            <person name="Tritt A."/>
            <person name="Yoshinaga Y."/>
            <person name="Zwiers L.-H."/>
            <person name="Turgeon B."/>
            <person name="Goodwin S."/>
            <person name="Spatafora J."/>
            <person name="Crous P."/>
            <person name="Grigoriev I."/>
        </authorList>
    </citation>
    <scope>NUCLEOTIDE SEQUENCE</scope>
    <source>
        <strain evidence="2">CBS 161.51</strain>
    </source>
</reference>
<evidence type="ECO:0000313" key="3">
    <source>
        <dbReference type="Proteomes" id="UP000800038"/>
    </source>
</evidence>
<protein>
    <submittedName>
        <fullName evidence="2">Uncharacterized protein</fullName>
    </submittedName>
</protein>
<feature type="compositionally biased region" description="Basic residues" evidence="1">
    <location>
        <begin position="109"/>
        <end position="118"/>
    </location>
</feature>
<organism evidence="2 3">
    <name type="scientific">Clathrospora elynae</name>
    <dbReference type="NCBI Taxonomy" id="706981"/>
    <lineage>
        <taxon>Eukaryota</taxon>
        <taxon>Fungi</taxon>
        <taxon>Dikarya</taxon>
        <taxon>Ascomycota</taxon>
        <taxon>Pezizomycotina</taxon>
        <taxon>Dothideomycetes</taxon>
        <taxon>Pleosporomycetidae</taxon>
        <taxon>Pleosporales</taxon>
        <taxon>Diademaceae</taxon>
        <taxon>Clathrospora</taxon>
    </lineage>
</organism>
<dbReference type="OrthoDB" id="4501855at2759"/>
<feature type="region of interest" description="Disordered" evidence="1">
    <location>
        <begin position="91"/>
        <end position="132"/>
    </location>
</feature>